<dbReference type="Pfam" id="PF11111">
    <property type="entry name" value="CENP-M"/>
    <property type="match status" value="1"/>
</dbReference>
<name>A0A9P5VE94_9FUNG</name>
<sequence>MANQDSWDDCKRALLRLDPGWFLGRVAIVVTEVANVSKYAFDRDEITDFLERFYNIPIVWTNLDITSEATLAATKIVRLLEVGSGYRREERDYSFTSLSQTTAAFSSTRALAALSSTASLSGLYLGSNLGSRVNMTPSFIRTPLTYYGPVTVLEMNDDQELFAEQRSSQADMKRVRGDLEDEDA</sequence>
<organism evidence="2 3">
    <name type="scientific">Linnemannia schmuckeri</name>
    <dbReference type="NCBI Taxonomy" id="64567"/>
    <lineage>
        <taxon>Eukaryota</taxon>
        <taxon>Fungi</taxon>
        <taxon>Fungi incertae sedis</taxon>
        <taxon>Mucoromycota</taxon>
        <taxon>Mortierellomycotina</taxon>
        <taxon>Mortierellomycetes</taxon>
        <taxon>Mortierellales</taxon>
        <taxon>Mortierellaceae</taxon>
        <taxon>Linnemannia</taxon>
    </lineage>
</organism>
<dbReference type="EMBL" id="JAAAUQ010000106">
    <property type="protein sequence ID" value="KAF9154628.1"/>
    <property type="molecule type" value="Genomic_DNA"/>
</dbReference>
<proteinExistence type="predicted"/>
<accession>A0A9P5VE94</accession>
<dbReference type="InterPro" id="IPR027417">
    <property type="entry name" value="P-loop_NTPase"/>
</dbReference>
<dbReference type="OrthoDB" id="2386686at2759"/>
<evidence type="ECO:0000313" key="2">
    <source>
        <dbReference type="EMBL" id="KAF9154628.1"/>
    </source>
</evidence>
<feature type="region of interest" description="Disordered" evidence="1">
    <location>
        <begin position="165"/>
        <end position="184"/>
    </location>
</feature>
<reference evidence="2" key="1">
    <citation type="journal article" date="2020" name="Fungal Divers.">
        <title>Resolving the Mortierellaceae phylogeny through synthesis of multi-gene phylogenetics and phylogenomics.</title>
        <authorList>
            <person name="Vandepol N."/>
            <person name="Liber J."/>
            <person name="Desiro A."/>
            <person name="Na H."/>
            <person name="Kennedy M."/>
            <person name="Barry K."/>
            <person name="Grigoriev I.V."/>
            <person name="Miller A.N."/>
            <person name="O'Donnell K."/>
            <person name="Stajich J.E."/>
            <person name="Bonito G."/>
        </authorList>
    </citation>
    <scope>NUCLEOTIDE SEQUENCE</scope>
    <source>
        <strain evidence="2">NRRL 6426</strain>
    </source>
</reference>
<dbReference type="AlphaFoldDB" id="A0A9P5VE94"/>
<evidence type="ECO:0000313" key="3">
    <source>
        <dbReference type="Proteomes" id="UP000748756"/>
    </source>
</evidence>
<dbReference type="Proteomes" id="UP000748756">
    <property type="component" value="Unassembled WGS sequence"/>
</dbReference>
<dbReference type="Gene3D" id="3.40.50.300">
    <property type="entry name" value="P-loop containing nucleotide triphosphate hydrolases"/>
    <property type="match status" value="1"/>
</dbReference>
<protein>
    <submittedName>
        <fullName evidence="2">Uncharacterized protein</fullName>
    </submittedName>
</protein>
<comment type="caution">
    <text evidence="2">The sequence shown here is derived from an EMBL/GenBank/DDBJ whole genome shotgun (WGS) entry which is preliminary data.</text>
</comment>
<keyword evidence="3" id="KW-1185">Reference proteome</keyword>
<gene>
    <name evidence="2" type="ORF">BG015_000394</name>
</gene>
<dbReference type="InterPro" id="IPR020987">
    <property type="entry name" value="Centromere_Cenp-M"/>
</dbReference>
<evidence type="ECO:0000256" key="1">
    <source>
        <dbReference type="SAM" id="MobiDB-lite"/>
    </source>
</evidence>